<sequence>MGQAAEATDQHAAAAALSLASEGLRAALVHAAVASETADRASLQAPLLRRGVVLQSPSRALIGTARSRERRACALLRPCVLTTLLSSAFASPCP</sequence>
<protein>
    <submittedName>
        <fullName evidence="1">Uncharacterized protein</fullName>
    </submittedName>
</protein>
<dbReference type="Proteomes" id="UP000286097">
    <property type="component" value="Unassembled WGS sequence"/>
</dbReference>
<evidence type="ECO:0000313" key="2">
    <source>
        <dbReference type="Proteomes" id="UP000286097"/>
    </source>
</evidence>
<organism evidence="1 2">
    <name type="scientific">Peronospora effusa</name>
    <dbReference type="NCBI Taxonomy" id="542832"/>
    <lineage>
        <taxon>Eukaryota</taxon>
        <taxon>Sar</taxon>
        <taxon>Stramenopiles</taxon>
        <taxon>Oomycota</taxon>
        <taxon>Peronosporomycetes</taxon>
        <taxon>Peronosporales</taxon>
        <taxon>Peronosporaceae</taxon>
        <taxon>Peronospora</taxon>
    </lineage>
</organism>
<dbReference type="EMBL" id="QKXF01000479">
    <property type="protein sequence ID" value="RQM11078.1"/>
    <property type="molecule type" value="Genomic_DNA"/>
</dbReference>
<evidence type="ECO:0000313" key="1">
    <source>
        <dbReference type="EMBL" id="RQM11078.1"/>
    </source>
</evidence>
<proteinExistence type="predicted"/>
<gene>
    <name evidence="1" type="ORF">DD237_008592</name>
</gene>
<name>A0A425C206_9STRA</name>
<comment type="caution">
    <text evidence="1">The sequence shown here is derived from an EMBL/GenBank/DDBJ whole genome shotgun (WGS) entry which is preliminary data.</text>
</comment>
<dbReference type="AlphaFoldDB" id="A0A425C206"/>
<dbReference type="VEuPathDB" id="FungiDB:DD237_008592"/>
<reference evidence="1 2" key="1">
    <citation type="submission" date="2018-06" db="EMBL/GenBank/DDBJ databases">
        <title>Comparative genomics of downy mildews reveals potential adaptations to biotrophy.</title>
        <authorList>
            <person name="Fletcher K."/>
            <person name="Klosterman S.J."/>
            <person name="Derevnina L."/>
            <person name="Martin F."/>
            <person name="Koike S."/>
            <person name="Reyes Chin-Wo S."/>
            <person name="Mou B."/>
            <person name="Michelmore R."/>
        </authorList>
    </citation>
    <scope>NUCLEOTIDE SEQUENCE [LARGE SCALE GENOMIC DNA]</scope>
    <source>
        <strain evidence="1 2">R13</strain>
    </source>
</reference>
<accession>A0A425C206</accession>